<dbReference type="Gene3D" id="3.40.50.720">
    <property type="entry name" value="NAD(P)-binding Rossmann-like Domain"/>
    <property type="match status" value="2"/>
</dbReference>
<evidence type="ECO:0000259" key="7">
    <source>
        <dbReference type="Pfam" id="PF02826"/>
    </source>
</evidence>
<evidence type="ECO:0000256" key="5">
    <source>
        <dbReference type="SAM" id="MobiDB-lite"/>
    </source>
</evidence>
<evidence type="ECO:0000256" key="4">
    <source>
        <dbReference type="RuleBase" id="RU003719"/>
    </source>
</evidence>
<organism evidence="8 9">
    <name type="scientific">Arthrobacter psychrolactophilus</name>
    <dbReference type="NCBI Taxonomy" id="92442"/>
    <lineage>
        <taxon>Bacteria</taxon>
        <taxon>Bacillati</taxon>
        <taxon>Actinomycetota</taxon>
        <taxon>Actinomycetes</taxon>
        <taxon>Micrococcales</taxon>
        <taxon>Micrococcaceae</taxon>
        <taxon>Arthrobacter</taxon>
    </lineage>
</organism>
<proteinExistence type="inferred from homology"/>
<dbReference type="InterPro" id="IPR029753">
    <property type="entry name" value="D-isomer_DH_CS"/>
</dbReference>
<evidence type="ECO:0000313" key="9">
    <source>
        <dbReference type="Proteomes" id="UP000247980"/>
    </source>
</evidence>
<protein>
    <submittedName>
        <fullName evidence="8">Phosphoglycerate dehydrogenase</fullName>
    </submittedName>
</protein>
<evidence type="ECO:0000256" key="2">
    <source>
        <dbReference type="ARBA" id="ARBA00023002"/>
    </source>
</evidence>
<accession>A0A2V5IML4</accession>
<dbReference type="InterPro" id="IPR050857">
    <property type="entry name" value="D-2-hydroxyacid_DH"/>
</dbReference>
<comment type="similarity">
    <text evidence="1 4">Belongs to the D-isomer specific 2-hydroxyacid dehydrogenase family.</text>
</comment>
<keyword evidence="3" id="KW-0520">NAD</keyword>
<dbReference type="PANTHER" id="PTHR42789:SF1">
    <property type="entry name" value="D-ISOMER SPECIFIC 2-HYDROXYACID DEHYDROGENASE FAMILY PROTEIN (AFU_ORTHOLOGUE AFUA_6G10090)"/>
    <property type="match status" value="1"/>
</dbReference>
<dbReference type="GO" id="GO:0016616">
    <property type="term" value="F:oxidoreductase activity, acting on the CH-OH group of donors, NAD or NADP as acceptor"/>
    <property type="evidence" value="ECO:0007669"/>
    <property type="project" value="InterPro"/>
</dbReference>
<evidence type="ECO:0000256" key="3">
    <source>
        <dbReference type="ARBA" id="ARBA00023027"/>
    </source>
</evidence>
<dbReference type="OrthoDB" id="117809at2"/>
<dbReference type="Pfam" id="PF00389">
    <property type="entry name" value="2-Hacid_dh"/>
    <property type="match status" value="1"/>
</dbReference>
<gene>
    <name evidence="8" type="ORF">CVS30_13685</name>
</gene>
<evidence type="ECO:0000313" key="8">
    <source>
        <dbReference type="EMBL" id="PYI37849.1"/>
    </source>
</evidence>
<feature type="region of interest" description="Disordered" evidence="5">
    <location>
        <begin position="1"/>
        <end position="34"/>
    </location>
</feature>
<dbReference type="PROSITE" id="PS00670">
    <property type="entry name" value="D_2_HYDROXYACID_DH_2"/>
    <property type="match status" value="1"/>
</dbReference>
<feature type="compositionally biased region" description="Polar residues" evidence="5">
    <location>
        <begin position="22"/>
        <end position="34"/>
    </location>
</feature>
<keyword evidence="2 4" id="KW-0560">Oxidoreductase</keyword>
<dbReference type="PROSITE" id="PS00671">
    <property type="entry name" value="D_2_HYDROXYACID_DH_3"/>
    <property type="match status" value="1"/>
</dbReference>
<dbReference type="FunFam" id="3.40.50.720:FF:000203">
    <property type="entry name" value="D-3-phosphoglycerate dehydrogenase (SerA)"/>
    <property type="match status" value="1"/>
</dbReference>
<name>A0A2V5IML4_9MICC</name>
<dbReference type="GO" id="GO:0051287">
    <property type="term" value="F:NAD binding"/>
    <property type="evidence" value="ECO:0007669"/>
    <property type="project" value="InterPro"/>
</dbReference>
<dbReference type="InterPro" id="IPR036291">
    <property type="entry name" value="NAD(P)-bd_dom_sf"/>
</dbReference>
<comment type="caution">
    <text evidence="8">The sequence shown here is derived from an EMBL/GenBank/DDBJ whole genome shotgun (WGS) entry which is preliminary data.</text>
</comment>
<dbReference type="PANTHER" id="PTHR42789">
    <property type="entry name" value="D-ISOMER SPECIFIC 2-HYDROXYACID DEHYDROGENASE FAMILY PROTEIN (AFU_ORTHOLOGUE AFUA_6G10090)"/>
    <property type="match status" value="1"/>
</dbReference>
<dbReference type="InterPro" id="IPR006140">
    <property type="entry name" value="D-isomer_DH_NAD-bd"/>
</dbReference>
<dbReference type="Proteomes" id="UP000247980">
    <property type="component" value="Unassembled WGS sequence"/>
</dbReference>
<feature type="domain" description="D-isomer specific 2-hydroxyacid dehydrogenase catalytic" evidence="6">
    <location>
        <begin position="55"/>
        <end position="358"/>
    </location>
</feature>
<dbReference type="Pfam" id="PF02826">
    <property type="entry name" value="2-Hacid_dh_C"/>
    <property type="match status" value="1"/>
</dbReference>
<reference evidence="8 9" key="1">
    <citation type="submission" date="2018-05" db="EMBL/GenBank/DDBJ databases">
        <title>Genetic diversity of glacier-inhabiting Cryobacterium bacteria in China and description of Cryobacterium mengkeensis sp. nov. and Arthrobacter glacialis sp. nov.</title>
        <authorList>
            <person name="Liu Q."/>
            <person name="Xin Y.-H."/>
        </authorList>
    </citation>
    <scope>NUCLEOTIDE SEQUENCE [LARGE SCALE GENOMIC DNA]</scope>
    <source>
        <strain evidence="8 9">B7</strain>
    </source>
</reference>
<dbReference type="EMBL" id="QJVC01000016">
    <property type="protein sequence ID" value="PYI37849.1"/>
    <property type="molecule type" value="Genomic_DNA"/>
</dbReference>
<sequence length="362" mass="38419">MLRDSRQAPQRASPACCRRSPADTSSTPIDYQSPIQGKTVTQNKEIFLGPSYYRDLLPEGSNLLQDHGYSLVENNTDDAISPEELRKMGHDLHGAIVGMETWDAAGMDAHPNLKILSKCGVGVDKIDLKAARERGILVTNTPGLNSNAVAEVAVGLMINIFRQLSLSQEAAKSGDRTIFNGPELTGKTVGLVGMGSVGAHLVRRLKGFDVQVKVYDPYLALSGQSDSAFELCDLATVLSSADVVSLHAPLTDETHHMINADSLALFKRGSYLVNTARGGLVDESALYAALTNGQLAGAALDVFEVEPLDPNNPLLALSNVVSTTHLGANSFEALTGVGLANAHAVIDTFSGLEPANMVSSMH</sequence>
<evidence type="ECO:0000259" key="6">
    <source>
        <dbReference type="Pfam" id="PF00389"/>
    </source>
</evidence>
<dbReference type="CDD" id="cd12172">
    <property type="entry name" value="PGDH_like_2"/>
    <property type="match status" value="1"/>
</dbReference>
<dbReference type="SUPFAM" id="SSF51735">
    <property type="entry name" value="NAD(P)-binding Rossmann-fold domains"/>
    <property type="match status" value="1"/>
</dbReference>
<evidence type="ECO:0000256" key="1">
    <source>
        <dbReference type="ARBA" id="ARBA00005854"/>
    </source>
</evidence>
<feature type="domain" description="D-isomer specific 2-hydroxyacid dehydrogenase NAD-binding" evidence="7">
    <location>
        <begin position="154"/>
        <end position="327"/>
    </location>
</feature>
<keyword evidence="9" id="KW-1185">Reference proteome</keyword>
<dbReference type="AlphaFoldDB" id="A0A2V5IML4"/>
<dbReference type="SUPFAM" id="SSF52283">
    <property type="entry name" value="Formate/glycerate dehydrogenase catalytic domain-like"/>
    <property type="match status" value="1"/>
</dbReference>
<dbReference type="InterPro" id="IPR006139">
    <property type="entry name" value="D-isomer_2_OHA_DH_cat_dom"/>
</dbReference>